<evidence type="ECO:0000256" key="1">
    <source>
        <dbReference type="ARBA" id="ARBA00022884"/>
    </source>
</evidence>
<dbReference type="SUPFAM" id="SSF54928">
    <property type="entry name" value="RNA-binding domain, RBD"/>
    <property type="match status" value="1"/>
</dbReference>
<comment type="caution">
    <text evidence="4">The sequence shown here is derived from an EMBL/GenBank/DDBJ whole genome shotgun (WGS) entry which is preliminary data.</text>
</comment>
<dbReference type="Proteomes" id="UP000188320">
    <property type="component" value="Unassembled WGS sequence"/>
</dbReference>
<dbReference type="CDD" id="cd00590">
    <property type="entry name" value="RRM_SF"/>
    <property type="match status" value="1"/>
</dbReference>
<protein>
    <submittedName>
        <fullName evidence="4">Glycine-rich RNA-binding protein 2, mitochondrial</fullName>
    </submittedName>
</protein>
<proteinExistence type="predicted"/>
<organism evidence="4 5">
    <name type="scientific">Zancudomyces culisetae</name>
    <name type="common">Gut fungus</name>
    <name type="synonym">Smittium culisetae</name>
    <dbReference type="NCBI Taxonomy" id="1213189"/>
    <lineage>
        <taxon>Eukaryota</taxon>
        <taxon>Fungi</taxon>
        <taxon>Fungi incertae sedis</taxon>
        <taxon>Zoopagomycota</taxon>
        <taxon>Kickxellomycotina</taxon>
        <taxon>Harpellomycetes</taxon>
        <taxon>Harpellales</taxon>
        <taxon>Legeriomycetaceae</taxon>
        <taxon>Zancudomyces</taxon>
    </lineage>
</organism>
<name>A0A1R1PDW6_ZANCU</name>
<gene>
    <name evidence="4" type="ORF">AX774_g7417</name>
</gene>
<dbReference type="EMBL" id="LSSK01001642">
    <property type="protein sequence ID" value="OMH79174.1"/>
    <property type="molecule type" value="Genomic_DNA"/>
</dbReference>
<dbReference type="Gene3D" id="3.30.70.330">
    <property type="match status" value="1"/>
</dbReference>
<dbReference type="PANTHER" id="PTHR48024">
    <property type="entry name" value="GEO13361P1-RELATED"/>
    <property type="match status" value="1"/>
</dbReference>
<dbReference type="SMART" id="SM00360">
    <property type="entry name" value="RRM"/>
    <property type="match status" value="1"/>
</dbReference>
<keyword evidence="5" id="KW-1185">Reference proteome</keyword>
<dbReference type="AlphaFoldDB" id="A0A1R1PDW6"/>
<dbReference type="InterPro" id="IPR000504">
    <property type="entry name" value="RRM_dom"/>
</dbReference>
<evidence type="ECO:0000313" key="4">
    <source>
        <dbReference type="EMBL" id="OMH79174.1"/>
    </source>
</evidence>
<dbReference type="OrthoDB" id="439808at2759"/>
<evidence type="ECO:0000256" key="2">
    <source>
        <dbReference type="PROSITE-ProRule" id="PRU00176"/>
    </source>
</evidence>
<reference evidence="5" key="1">
    <citation type="submission" date="2017-01" db="EMBL/GenBank/DDBJ databases">
        <authorList>
            <person name="Wang Y."/>
            <person name="White M."/>
            <person name="Kvist S."/>
            <person name="Moncalvo J.-M."/>
        </authorList>
    </citation>
    <scope>NUCLEOTIDE SEQUENCE [LARGE SCALE GENOMIC DNA]</scope>
    <source>
        <strain evidence="5">COL-18-3</strain>
    </source>
</reference>
<keyword evidence="1 2" id="KW-0694">RNA-binding</keyword>
<feature type="domain" description="RRM" evidence="3">
    <location>
        <begin position="28"/>
        <end position="130"/>
    </location>
</feature>
<dbReference type="InterPro" id="IPR050886">
    <property type="entry name" value="RNA-binding_reg"/>
</dbReference>
<evidence type="ECO:0000313" key="5">
    <source>
        <dbReference type="Proteomes" id="UP000188320"/>
    </source>
</evidence>
<dbReference type="InterPro" id="IPR035979">
    <property type="entry name" value="RBD_domain_sf"/>
</dbReference>
<evidence type="ECO:0000259" key="3">
    <source>
        <dbReference type="PROSITE" id="PS50102"/>
    </source>
</evidence>
<accession>A0A1R1PDW6</accession>
<sequence length="199" mass="22674">MNVAGKIKTTTNLASIYIRHTKRTFCCRSLHVSGLPWGSTAEQLRDCFRQFGKIDKVFVPRHPDGRDRGFAFVSYIVGDRPPIGSPEEENPSFPSEEEFQEMESIFERALSISNNMNFNGRRIRVSVSSRSKKYIPAATKNAQSIQPDEKIEGIYDDFSDLLKVNNNEHTVGKSDMETEKLKNYYSKLQEILDGKANQT</sequence>
<dbReference type="GO" id="GO:0003723">
    <property type="term" value="F:RNA binding"/>
    <property type="evidence" value="ECO:0007669"/>
    <property type="project" value="UniProtKB-UniRule"/>
</dbReference>
<dbReference type="GO" id="GO:0005634">
    <property type="term" value="C:nucleus"/>
    <property type="evidence" value="ECO:0007669"/>
    <property type="project" value="TreeGrafter"/>
</dbReference>
<dbReference type="InterPro" id="IPR012677">
    <property type="entry name" value="Nucleotide-bd_a/b_plait_sf"/>
</dbReference>
<dbReference type="PANTHER" id="PTHR48024:SF56">
    <property type="entry name" value="HETEROGENEOUS NUCLEAR RIBONUCLEOPROTEIN A0"/>
    <property type="match status" value="1"/>
</dbReference>
<dbReference type="Pfam" id="PF00076">
    <property type="entry name" value="RRM_1"/>
    <property type="match status" value="1"/>
</dbReference>
<dbReference type="PROSITE" id="PS50102">
    <property type="entry name" value="RRM"/>
    <property type="match status" value="1"/>
</dbReference>